<evidence type="ECO:0000313" key="9">
    <source>
        <dbReference type="EMBL" id="KAF8402320.1"/>
    </source>
</evidence>
<dbReference type="EMBL" id="JABCRI010000008">
    <property type="protein sequence ID" value="KAF8402320.1"/>
    <property type="molecule type" value="Genomic_DNA"/>
</dbReference>
<dbReference type="Gene3D" id="3.30.70.1050">
    <property type="entry name" value="Trigger factor ribosome-binding domain"/>
    <property type="match status" value="1"/>
</dbReference>
<accession>A0A834Z8I6</accession>
<evidence type="ECO:0000259" key="8">
    <source>
        <dbReference type="Pfam" id="PF05697"/>
    </source>
</evidence>
<dbReference type="PANTHER" id="PTHR30560:SF5">
    <property type="entry name" value="OS09G0515400 PROTEIN"/>
    <property type="match status" value="1"/>
</dbReference>
<evidence type="ECO:0000256" key="6">
    <source>
        <dbReference type="ARBA" id="ARBA00023235"/>
    </source>
</evidence>
<keyword evidence="10" id="KW-1185">Reference proteome</keyword>
<dbReference type="SUPFAM" id="SSF102735">
    <property type="entry name" value="Trigger factor ribosome-binding domain"/>
    <property type="match status" value="1"/>
</dbReference>
<dbReference type="InterPro" id="IPR008881">
    <property type="entry name" value="Trigger_fac_ribosome-bd_bac"/>
</dbReference>
<name>A0A834Z8I6_TETSI</name>
<comment type="similarity">
    <text evidence="2">Belongs to the FKBP-type PPIase family. Tig subfamily.</text>
</comment>
<dbReference type="GO" id="GO:0015031">
    <property type="term" value="P:protein transport"/>
    <property type="evidence" value="ECO:0007669"/>
    <property type="project" value="InterPro"/>
</dbReference>
<keyword evidence="4" id="KW-0697">Rotamase</keyword>
<evidence type="ECO:0000256" key="5">
    <source>
        <dbReference type="ARBA" id="ARBA00023186"/>
    </source>
</evidence>
<dbReference type="GO" id="GO:0003755">
    <property type="term" value="F:peptidyl-prolyl cis-trans isomerase activity"/>
    <property type="evidence" value="ECO:0007669"/>
    <property type="project" value="UniProtKB-KW"/>
</dbReference>
<proteinExistence type="inferred from homology"/>
<comment type="catalytic activity">
    <reaction evidence="1">
        <text>[protein]-peptidylproline (omega=180) = [protein]-peptidylproline (omega=0)</text>
        <dbReference type="Rhea" id="RHEA:16237"/>
        <dbReference type="Rhea" id="RHEA-COMP:10747"/>
        <dbReference type="Rhea" id="RHEA-COMP:10748"/>
        <dbReference type="ChEBI" id="CHEBI:83833"/>
        <dbReference type="ChEBI" id="CHEBI:83834"/>
        <dbReference type="EC" id="5.2.1.8"/>
    </reaction>
</comment>
<dbReference type="OMA" id="CEISARS"/>
<protein>
    <recommendedName>
        <fullName evidence="3">peptidylprolyl isomerase</fullName>
        <ecNumber evidence="3">5.2.1.8</ecNumber>
    </recommendedName>
</protein>
<feature type="domain" description="Trigger factor ribosome-binding bacterial" evidence="8">
    <location>
        <begin position="109"/>
        <end position="226"/>
    </location>
</feature>
<gene>
    <name evidence="9" type="ORF">HHK36_013274</name>
</gene>
<dbReference type="PANTHER" id="PTHR30560">
    <property type="entry name" value="TRIGGER FACTOR CHAPERONE AND PEPTIDYL-PROLYL CIS/TRANS ISOMERASE"/>
    <property type="match status" value="1"/>
</dbReference>
<dbReference type="AlphaFoldDB" id="A0A834Z8I6"/>
<dbReference type="GO" id="GO:0051083">
    <property type="term" value="P:'de novo' cotranslational protein folding"/>
    <property type="evidence" value="ECO:0007669"/>
    <property type="project" value="TreeGrafter"/>
</dbReference>
<dbReference type="InterPro" id="IPR036611">
    <property type="entry name" value="Trigger_fac_ribosome-bd_sf"/>
</dbReference>
<evidence type="ECO:0000256" key="3">
    <source>
        <dbReference type="ARBA" id="ARBA00013194"/>
    </source>
</evidence>
<organism evidence="9 10">
    <name type="scientific">Tetracentron sinense</name>
    <name type="common">Spur-leaf</name>
    <dbReference type="NCBI Taxonomy" id="13715"/>
    <lineage>
        <taxon>Eukaryota</taxon>
        <taxon>Viridiplantae</taxon>
        <taxon>Streptophyta</taxon>
        <taxon>Embryophyta</taxon>
        <taxon>Tracheophyta</taxon>
        <taxon>Spermatophyta</taxon>
        <taxon>Magnoliopsida</taxon>
        <taxon>Trochodendrales</taxon>
        <taxon>Trochodendraceae</taxon>
        <taxon>Tetracentron</taxon>
    </lineage>
</organism>
<keyword evidence="6" id="KW-0413">Isomerase</keyword>
<evidence type="ECO:0000313" key="10">
    <source>
        <dbReference type="Proteomes" id="UP000655225"/>
    </source>
</evidence>
<dbReference type="Proteomes" id="UP000655225">
    <property type="component" value="Unassembled WGS sequence"/>
</dbReference>
<dbReference type="InterPro" id="IPR005215">
    <property type="entry name" value="Trig_fac"/>
</dbReference>
<dbReference type="FunFam" id="3.30.70.1050:FF:000004">
    <property type="entry name" value="Trigger factor"/>
    <property type="match status" value="1"/>
</dbReference>
<sequence length="243" mass="27365">MRRVENISLLTLGERFLDKREEMEIAVKTLFLGLNPKIISHKKTVDVFIPNPSPRRASFSIKIRDNVQNFCTRASYQSFATVYALSPGLEDVEVSTPLFEDFSVATTTNVREIKMRVDVSSAKTQAIFDSVFSKMVAAAQPIPGFRRMKGGKTPDIPRDVLIEVLGPSKVYKQVIKKIINSTVAEYVEKVGLKVTKDLRVEQSFEELEEKFDPGEEFSFDAVIQLHETSTRESLPADFALSLP</sequence>
<dbReference type="EC" id="5.2.1.8" evidence="3"/>
<evidence type="ECO:0000256" key="2">
    <source>
        <dbReference type="ARBA" id="ARBA00005464"/>
    </source>
</evidence>
<dbReference type="GO" id="GO:0043022">
    <property type="term" value="F:ribosome binding"/>
    <property type="evidence" value="ECO:0007669"/>
    <property type="project" value="TreeGrafter"/>
</dbReference>
<evidence type="ECO:0000256" key="7">
    <source>
        <dbReference type="ARBA" id="ARBA00024849"/>
    </source>
</evidence>
<dbReference type="Pfam" id="PF05697">
    <property type="entry name" value="Trigger_N"/>
    <property type="match status" value="1"/>
</dbReference>
<comment type="function">
    <text evidence="7">Involved in protein export. Acts as a chaperone by maintaining the newly synthesized protein in an open conformation. Functions as a peptidyl-prolyl cis-trans isomerase.</text>
</comment>
<dbReference type="GO" id="GO:0043335">
    <property type="term" value="P:protein unfolding"/>
    <property type="evidence" value="ECO:0007669"/>
    <property type="project" value="TreeGrafter"/>
</dbReference>
<dbReference type="GO" id="GO:0044183">
    <property type="term" value="F:protein folding chaperone"/>
    <property type="evidence" value="ECO:0007669"/>
    <property type="project" value="TreeGrafter"/>
</dbReference>
<reference evidence="9 10" key="1">
    <citation type="submission" date="2020-04" db="EMBL/GenBank/DDBJ databases">
        <title>Plant Genome Project.</title>
        <authorList>
            <person name="Zhang R.-G."/>
        </authorList>
    </citation>
    <scope>NUCLEOTIDE SEQUENCE [LARGE SCALE GENOMIC DNA]</scope>
    <source>
        <strain evidence="9">YNK0</strain>
        <tissue evidence="9">Leaf</tissue>
    </source>
</reference>
<dbReference type="OrthoDB" id="1881930at2759"/>
<keyword evidence="5" id="KW-0143">Chaperone</keyword>
<evidence type="ECO:0000256" key="4">
    <source>
        <dbReference type="ARBA" id="ARBA00023110"/>
    </source>
</evidence>
<comment type="caution">
    <text evidence="9">The sequence shown here is derived from an EMBL/GenBank/DDBJ whole genome shotgun (WGS) entry which is preliminary data.</text>
</comment>
<evidence type="ECO:0000256" key="1">
    <source>
        <dbReference type="ARBA" id="ARBA00000971"/>
    </source>
</evidence>